<feature type="transmembrane region" description="Helical" evidence="6">
    <location>
        <begin position="204"/>
        <end position="224"/>
    </location>
</feature>
<dbReference type="PANTHER" id="PTHR20855">
    <property type="entry name" value="ADIPOR/PROGESTIN RECEPTOR-RELATED"/>
    <property type="match status" value="1"/>
</dbReference>
<dbReference type="AlphaFoldDB" id="A0AAV9GZ25"/>
<dbReference type="GO" id="GO:0038023">
    <property type="term" value="F:signaling receptor activity"/>
    <property type="evidence" value="ECO:0007669"/>
    <property type="project" value="TreeGrafter"/>
</dbReference>
<comment type="caution">
    <text evidence="7">The sequence shown here is derived from an EMBL/GenBank/DDBJ whole genome shotgun (WGS) entry which is preliminary data.</text>
</comment>
<feature type="binding site" evidence="5">
    <location>
        <position position="160"/>
    </location>
    <ligand>
        <name>Zn(2+)</name>
        <dbReference type="ChEBI" id="CHEBI:29105"/>
    </ligand>
</feature>
<feature type="transmembrane region" description="Helical" evidence="6">
    <location>
        <begin position="106"/>
        <end position="128"/>
    </location>
</feature>
<feature type="transmembrane region" description="Helical" evidence="6">
    <location>
        <begin position="307"/>
        <end position="327"/>
    </location>
</feature>
<feature type="transmembrane region" description="Helical" evidence="6">
    <location>
        <begin position="178"/>
        <end position="197"/>
    </location>
</feature>
<dbReference type="EMBL" id="MU865917">
    <property type="protein sequence ID" value="KAK4454234.1"/>
    <property type="molecule type" value="Genomic_DNA"/>
</dbReference>
<evidence type="ECO:0000313" key="7">
    <source>
        <dbReference type="EMBL" id="KAK4454234.1"/>
    </source>
</evidence>
<organism evidence="7 8">
    <name type="scientific">Podospora aff. communis PSN243</name>
    <dbReference type="NCBI Taxonomy" id="3040156"/>
    <lineage>
        <taxon>Eukaryota</taxon>
        <taxon>Fungi</taxon>
        <taxon>Dikarya</taxon>
        <taxon>Ascomycota</taxon>
        <taxon>Pezizomycotina</taxon>
        <taxon>Sordariomycetes</taxon>
        <taxon>Sordariomycetidae</taxon>
        <taxon>Sordariales</taxon>
        <taxon>Podosporaceae</taxon>
        <taxon>Podospora</taxon>
    </lineage>
</organism>
<dbReference type="PANTHER" id="PTHR20855:SF130">
    <property type="entry name" value="HAEMOLYSIN-III FAMILY PROTEIN"/>
    <property type="match status" value="1"/>
</dbReference>
<evidence type="ECO:0000256" key="5">
    <source>
        <dbReference type="PIRSR" id="PIRSR604254-1"/>
    </source>
</evidence>
<dbReference type="InterPro" id="IPR004254">
    <property type="entry name" value="AdipoR/HlyIII-related"/>
</dbReference>
<keyword evidence="5" id="KW-0862">Zinc</keyword>
<feature type="binding site" evidence="5">
    <location>
        <position position="309"/>
    </location>
    <ligand>
        <name>Zn(2+)</name>
        <dbReference type="ChEBI" id="CHEBI:29105"/>
    </ligand>
</feature>
<proteinExistence type="predicted"/>
<dbReference type="Proteomes" id="UP001321760">
    <property type="component" value="Unassembled WGS sequence"/>
</dbReference>
<dbReference type="GO" id="GO:0006882">
    <property type="term" value="P:intracellular zinc ion homeostasis"/>
    <property type="evidence" value="ECO:0007669"/>
    <property type="project" value="TreeGrafter"/>
</dbReference>
<comment type="subcellular location">
    <subcellularLocation>
        <location evidence="1">Membrane</location>
        <topology evidence="1">Multi-pass membrane protein</topology>
    </subcellularLocation>
</comment>
<dbReference type="GO" id="GO:0016020">
    <property type="term" value="C:membrane"/>
    <property type="evidence" value="ECO:0007669"/>
    <property type="project" value="UniProtKB-SubCell"/>
</dbReference>
<sequence length="335" mass="37532">MIAVQPDIRRLPPRQIYFAAPSSGLASVGLLSVAFLSSSLAVITTMGLKSLENEAMQVLDQLVDIHNLPAWMQKEAHILRGYRPEFKSFRRCYHSLWYIHNETVNIWSHLLTGSIFAVLLAWTGLPEFREQFNCTDGELRALRVYLLGTSLCLYFSASYHCLSCHSEHVAKECLKLDLLGIVTGTTVTCVSATYFGLWRHDPQLTSTYITLELLCAAATFWAVIDPKMHTQSAAPLRAIIFVGLGASGYLPILHAAISDRLSLEHFSLPHLTVTTIAFCLGTALYVVRIPESWWPGTFDIWGASHQVFHILVNCAQISHLLGLWYLLRRGELQTS</sequence>
<keyword evidence="3 6" id="KW-1133">Transmembrane helix</keyword>
<accession>A0AAV9GZ25</accession>
<evidence type="ECO:0000256" key="6">
    <source>
        <dbReference type="SAM" id="Phobius"/>
    </source>
</evidence>
<feature type="transmembrane region" description="Helical" evidence="6">
    <location>
        <begin position="236"/>
        <end position="256"/>
    </location>
</feature>
<protein>
    <submittedName>
        <fullName evidence="7">Hemolysin-III related-domain-containing protein</fullName>
    </submittedName>
</protein>
<evidence type="ECO:0000256" key="4">
    <source>
        <dbReference type="ARBA" id="ARBA00023136"/>
    </source>
</evidence>
<name>A0AAV9GZ25_9PEZI</name>
<evidence type="ECO:0000313" key="8">
    <source>
        <dbReference type="Proteomes" id="UP001321760"/>
    </source>
</evidence>
<feature type="binding site" evidence="5">
    <location>
        <position position="305"/>
    </location>
    <ligand>
        <name>Zn(2+)</name>
        <dbReference type="ChEBI" id="CHEBI:29105"/>
    </ligand>
</feature>
<keyword evidence="2 6" id="KW-0812">Transmembrane</keyword>
<feature type="transmembrane region" description="Helical" evidence="6">
    <location>
        <begin position="140"/>
        <end position="158"/>
    </location>
</feature>
<reference evidence="7" key="1">
    <citation type="journal article" date="2023" name="Mol. Phylogenet. Evol.">
        <title>Genome-scale phylogeny and comparative genomics of the fungal order Sordariales.</title>
        <authorList>
            <person name="Hensen N."/>
            <person name="Bonometti L."/>
            <person name="Westerberg I."/>
            <person name="Brannstrom I.O."/>
            <person name="Guillou S."/>
            <person name="Cros-Aarteil S."/>
            <person name="Calhoun S."/>
            <person name="Haridas S."/>
            <person name="Kuo A."/>
            <person name="Mondo S."/>
            <person name="Pangilinan J."/>
            <person name="Riley R."/>
            <person name="LaButti K."/>
            <person name="Andreopoulos B."/>
            <person name="Lipzen A."/>
            <person name="Chen C."/>
            <person name="Yan M."/>
            <person name="Daum C."/>
            <person name="Ng V."/>
            <person name="Clum A."/>
            <person name="Steindorff A."/>
            <person name="Ohm R.A."/>
            <person name="Martin F."/>
            <person name="Silar P."/>
            <person name="Natvig D.O."/>
            <person name="Lalanne C."/>
            <person name="Gautier V."/>
            <person name="Ament-Velasquez S.L."/>
            <person name="Kruys A."/>
            <person name="Hutchinson M.I."/>
            <person name="Powell A.J."/>
            <person name="Barry K."/>
            <person name="Miller A.N."/>
            <person name="Grigoriev I.V."/>
            <person name="Debuchy R."/>
            <person name="Gladieux P."/>
            <person name="Hiltunen Thoren M."/>
            <person name="Johannesson H."/>
        </authorList>
    </citation>
    <scope>NUCLEOTIDE SEQUENCE</scope>
    <source>
        <strain evidence="7">PSN243</strain>
    </source>
</reference>
<dbReference type="Pfam" id="PF03006">
    <property type="entry name" value="HlyIII"/>
    <property type="match status" value="1"/>
</dbReference>
<dbReference type="GO" id="GO:0046872">
    <property type="term" value="F:metal ion binding"/>
    <property type="evidence" value="ECO:0007669"/>
    <property type="project" value="UniProtKB-KW"/>
</dbReference>
<keyword evidence="4 6" id="KW-0472">Membrane</keyword>
<gene>
    <name evidence="7" type="ORF">QBC34DRAFT_482125</name>
</gene>
<keyword evidence="8" id="KW-1185">Reference proteome</keyword>
<evidence type="ECO:0000256" key="2">
    <source>
        <dbReference type="ARBA" id="ARBA00022692"/>
    </source>
</evidence>
<reference evidence="7" key="2">
    <citation type="submission" date="2023-05" db="EMBL/GenBank/DDBJ databases">
        <authorList>
            <consortium name="Lawrence Berkeley National Laboratory"/>
            <person name="Steindorff A."/>
            <person name="Hensen N."/>
            <person name="Bonometti L."/>
            <person name="Westerberg I."/>
            <person name="Brannstrom I.O."/>
            <person name="Guillou S."/>
            <person name="Cros-Aarteil S."/>
            <person name="Calhoun S."/>
            <person name="Haridas S."/>
            <person name="Kuo A."/>
            <person name="Mondo S."/>
            <person name="Pangilinan J."/>
            <person name="Riley R."/>
            <person name="Labutti K."/>
            <person name="Andreopoulos B."/>
            <person name="Lipzen A."/>
            <person name="Chen C."/>
            <person name="Yanf M."/>
            <person name="Daum C."/>
            <person name="Ng V."/>
            <person name="Clum A."/>
            <person name="Ohm R."/>
            <person name="Martin F."/>
            <person name="Silar P."/>
            <person name="Natvig D."/>
            <person name="Lalanne C."/>
            <person name="Gautier V."/>
            <person name="Ament-Velasquez S.L."/>
            <person name="Kruys A."/>
            <person name="Hutchinson M.I."/>
            <person name="Powell A.J."/>
            <person name="Barry K."/>
            <person name="Miller A.N."/>
            <person name="Grigoriev I.V."/>
            <person name="Debuchy R."/>
            <person name="Gladieux P."/>
            <person name="Thoren M.H."/>
            <person name="Johannesson H."/>
        </authorList>
    </citation>
    <scope>NUCLEOTIDE SEQUENCE</scope>
    <source>
        <strain evidence="7">PSN243</strain>
    </source>
</reference>
<feature type="transmembrane region" description="Helical" evidence="6">
    <location>
        <begin position="16"/>
        <end position="43"/>
    </location>
</feature>
<feature type="transmembrane region" description="Helical" evidence="6">
    <location>
        <begin position="268"/>
        <end position="287"/>
    </location>
</feature>
<evidence type="ECO:0000256" key="1">
    <source>
        <dbReference type="ARBA" id="ARBA00004141"/>
    </source>
</evidence>
<evidence type="ECO:0000256" key="3">
    <source>
        <dbReference type="ARBA" id="ARBA00022989"/>
    </source>
</evidence>
<keyword evidence="5" id="KW-0479">Metal-binding</keyword>